<dbReference type="SUPFAM" id="SSF48403">
    <property type="entry name" value="Ankyrin repeat"/>
    <property type="match status" value="1"/>
</dbReference>
<sequence length="602" mass="68073">MTKKRNKRRNNCQAHYQALLEAVERGDAATVATLVSADPPIEVKPEQATNVLKACSVAPNPTALLDALRRIPYWGGRVTRNTLLHACERGATPSTVEYIVKWFCQDKAVSRFDSRNGLVLATQSRNFPLVEYLLATFKNFEDYDELLLMATNTNDEEFVLRCLSLQAVQTFVTSVEASFEPLYIAPTSVYEGNVQVGDSKQDVGVATTLRYLSHRPGIRWIAHAITHGMRQVVKWMAVHCPLAAGEATLCCGCTGQELGTTVGWELYQRHEGVNVQIRKFYDAIQVGDADLVCCQLAAEPALIRSKLDLDISAAMTSSVSPNPIALIEALRQHVQNHDLQPAQVFLHACEHGGGVETVVYIWEWVDSTTTSRQSLVSKGLYGAIQSQNLPVVRFVLTVAPQLSTTMDAEQLALAAMGTDNENFVLALLKLPQMTEFYKTMNSQGYGQRRNWFKDSCFVNDADYDEVHSHFQVPIVSRWLQRAILYDMPRVAEYLAEWWPNVVRKDVFVHCYRHTWQNLGIWRELSQRYKWDVTWQNVKVAHLVQRRLLPGLDHVGWYIATALYLFNLPVEYNHATCKSRDQVESSSNYSNDIYDNDDDSGKN</sequence>
<protein>
    <submittedName>
        <fullName evidence="2">Uncharacterized protein</fullName>
    </submittedName>
</protein>
<dbReference type="EMBL" id="QUTG01008637">
    <property type="protein sequence ID" value="RHY80411.1"/>
    <property type="molecule type" value="Genomic_DNA"/>
</dbReference>
<evidence type="ECO:0000313" key="4">
    <source>
        <dbReference type="Proteomes" id="UP000285430"/>
    </source>
</evidence>
<name>A0A3R6XFZ4_APHAT</name>
<dbReference type="VEuPathDB" id="FungiDB:H257_14417"/>
<evidence type="ECO:0000256" key="1">
    <source>
        <dbReference type="SAM" id="MobiDB-lite"/>
    </source>
</evidence>
<evidence type="ECO:0000313" key="5">
    <source>
        <dbReference type="Proteomes" id="UP000285712"/>
    </source>
</evidence>
<dbReference type="AlphaFoldDB" id="A0A3R6XFZ4"/>
<feature type="region of interest" description="Disordered" evidence="1">
    <location>
        <begin position="582"/>
        <end position="602"/>
    </location>
</feature>
<comment type="caution">
    <text evidence="2">The sequence shown here is derived from an EMBL/GenBank/DDBJ whole genome shotgun (WGS) entry which is preliminary data.</text>
</comment>
<gene>
    <name evidence="2" type="ORF">DYB35_004734</name>
    <name evidence="3" type="ORF">DYB37_007002</name>
</gene>
<dbReference type="Proteomes" id="UP000285712">
    <property type="component" value="Unassembled WGS sequence"/>
</dbReference>
<reference evidence="4 5" key="1">
    <citation type="submission" date="2018-08" db="EMBL/GenBank/DDBJ databases">
        <title>Aphanomyces genome sequencing and annotation.</title>
        <authorList>
            <person name="Minardi D."/>
            <person name="Oidtmann B."/>
            <person name="Van Der Giezen M."/>
            <person name="Studholme D.J."/>
        </authorList>
    </citation>
    <scope>NUCLEOTIDE SEQUENCE [LARGE SCALE GENOMIC DNA]</scope>
    <source>
        <strain evidence="3 4">Da</strain>
        <strain evidence="2 5">Sv</strain>
    </source>
</reference>
<organism evidence="2 5">
    <name type="scientific">Aphanomyces astaci</name>
    <name type="common">Crayfish plague agent</name>
    <dbReference type="NCBI Taxonomy" id="112090"/>
    <lineage>
        <taxon>Eukaryota</taxon>
        <taxon>Sar</taxon>
        <taxon>Stramenopiles</taxon>
        <taxon>Oomycota</taxon>
        <taxon>Saprolegniomycetes</taxon>
        <taxon>Saprolegniales</taxon>
        <taxon>Verrucalvaceae</taxon>
        <taxon>Aphanomyces</taxon>
    </lineage>
</organism>
<dbReference type="Proteomes" id="UP000285430">
    <property type="component" value="Unassembled WGS sequence"/>
</dbReference>
<feature type="compositionally biased region" description="Acidic residues" evidence="1">
    <location>
        <begin position="593"/>
        <end position="602"/>
    </location>
</feature>
<accession>A0A3R6XFZ4</accession>
<evidence type="ECO:0000313" key="2">
    <source>
        <dbReference type="EMBL" id="RHY80411.1"/>
    </source>
</evidence>
<dbReference type="EMBL" id="QUTH01005081">
    <property type="protein sequence ID" value="RHZ10949.1"/>
    <property type="molecule type" value="Genomic_DNA"/>
</dbReference>
<dbReference type="InterPro" id="IPR036770">
    <property type="entry name" value="Ankyrin_rpt-contain_sf"/>
</dbReference>
<evidence type="ECO:0000313" key="3">
    <source>
        <dbReference type="EMBL" id="RHZ10949.1"/>
    </source>
</evidence>
<proteinExistence type="predicted"/>